<keyword evidence="1" id="KW-0805">Transcription regulation</keyword>
<gene>
    <name evidence="5" type="ORF">HF872_00535</name>
</gene>
<dbReference type="CDD" id="cd07377">
    <property type="entry name" value="WHTH_GntR"/>
    <property type="match status" value="1"/>
</dbReference>
<dbReference type="GO" id="GO:0003700">
    <property type="term" value="F:DNA-binding transcription factor activity"/>
    <property type="evidence" value="ECO:0007669"/>
    <property type="project" value="InterPro"/>
</dbReference>
<dbReference type="InterPro" id="IPR036388">
    <property type="entry name" value="WH-like_DNA-bd_sf"/>
</dbReference>
<dbReference type="InterPro" id="IPR000524">
    <property type="entry name" value="Tscrpt_reg_HTH_GntR"/>
</dbReference>
<evidence type="ECO:0000256" key="3">
    <source>
        <dbReference type="ARBA" id="ARBA00023163"/>
    </source>
</evidence>
<accession>A0A848BP90</accession>
<dbReference type="SMART" id="SM00345">
    <property type="entry name" value="HTH_GNTR"/>
    <property type="match status" value="1"/>
</dbReference>
<sequence>MAAEKTYLKPIKSKSVVQQVIDRITEAIVNHRIHPGDKIPTEQELAESFGVSRNSVREAIKILVSYGVLEIRRPEGTFVCQGFSESMIDPLLYGIILSDTESMESLKELREWIDVGIIYKAAQKADDEDLRKLKGALDAIREAAVNKNFKAMCDSDDEFHQCMADMTHNILFIKISEVTRLLTKKIRYQTVYNMGKMGKIKEMYDVHLSMYQFIKDKKQTAVDEVVRQGYFYEYGVLDEEGN</sequence>
<dbReference type="Pfam" id="PF07729">
    <property type="entry name" value="FCD"/>
    <property type="match status" value="1"/>
</dbReference>
<dbReference type="GO" id="GO:0003677">
    <property type="term" value="F:DNA binding"/>
    <property type="evidence" value="ECO:0007669"/>
    <property type="project" value="UniProtKB-KW"/>
</dbReference>
<dbReference type="SUPFAM" id="SSF48008">
    <property type="entry name" value="GntR ligand-binding domain-like"/>
    <property type="match status" value="1"/>
</dbReference>
<dbReference type="AlphaFoldDB" id="A0A848BP90"/>
<dbReference type="SUPFAM" id="SSF46785">
    <property type="entry name" value="Winged helix' DNA-binding domain"/>
    <property type="match status" value="1"/>
</dbReference>
<protein>
    <submittedName>
        <fullName evidence="5">FadR family transcriptional regulator</fullName>
    </submittedName>
</protein>
<keyword evidence="3" id="KW-0804">Transcription</keyword>
<dbReference type="RefSeq" id="WP_170087005.1">
    <property type="nucleotide sequence ID" value="NZ_JABAFG010000001.1"/>
</dbReference>
<evidence type="ECO:0000313" key="5">
    <source>
        <dbReference type="EMBL" id="NME27115.1"/>
    </source>
</evidence>
<dbReference type="InterPro" id="IPR036390">
    <property type="entry name" value="WH_DNA-bd_sf"/>
</dbReference>
<keyword evidence="2" id="KW-0238">DNA-binding</keyword>
<dbReference type="PROSITE" id="PS50949">
    <property type="entry name" value="HTH_GNTR"/>
    <property type="match status" value="1"/>
</dbReference>
<feature type="domain" description="HTH gntR-type" evidence="4">
    <location>
        <begin position="14"/>
        <end position="82"/>
    </location>
</feature>
<evidence type="ECO:0000256" key="2">
    <source>
        <dbReference type="ARBA" id="ARBA00023125"/>
    </source>
</evidence>
<evidence type="ECO:0000313" key="6">
    <source>
        <dbReference type="Proteomes" id="UP000591071"/>
    </source>
</evidence>
<dbReference type="EMBL" id="JABAFG010000001">
    <property type="protein sequence ID" value="NME27115.1"/>
    <property type="molecule type" value="Genomic_DNA"/>
</dbReference>
<evidence type="ECO:0000259" key="4">
    <source>
        <dbReference type="PROSITE" id="PS50949"/>
    </source>
</evidence>
<dbReference type="PANTHER" id="PTHR43537">
    <property type="entry name" value="TRANSCRIPTIONAL REGULATOR, GNTR FAMILY"/>
    <property type="match status" value="1"/>
</dbReference>
<dbReference type="SMART" id="SM00895">
    <property type="entry name" value="FCD"/>
    <property type="match status" value="1"/>
</dbReference>
<dbReference type="PRINTS" id="PR00035">
    <property type="entry name" value="HTHGNTR"/>
</dbReference>
<evidence type="ECO:0000256" key="1">
    <source>
        <dbReference type="ARBA" id="ARBA00023015"/>
    </source>
</evidence>
<organism evidence="5 6">
    <name type="scientific">Megasphaera hexanoica</name>
    <dbReference type="NCBI Taxonomy" id="1675036"/>
    <lineage>
        <taxon>Bacteria</taxon>
        <taxon>Bacillati</taxon>
        <taxon>Bacillota</taxon>
        <taxon>Negativicutes</taxon>
        <taxon>Veillonellales</taxon>
        <taxon>Veillonellaceae</taxon>
        <taxon>Megasphaera</taxon>
    </lineage>
</organism>
<proteinExistence type="predicted"/>
<dbReference type="Proteomes" id="UP000591071">
    <property type="component" value="Unassembled WGS sequence"/>
</dbReference>
<dbReference type="Gene3D" id="1.10.10.10">
    <property type="entry name" value="Winged helix-like DNA-binding domain superfamily/Winged helix DNA-binding domain"/>
    <property type="match status" value="1"/>
</dbReference>
<comment type="caution">
    <text evidence="5">The sequence shown here is derived from an EMBL/GenBank/DDBJ whole genome shotgun (WGS) entry which is preliminary data.</text>
</comment>
<dbReference type="InterPro" id="IPR008920">
    <property type="entry name" value="TF_FadR/GntR_C"/>
</dbReference>
<reference evidence="5 6" key="1">
    <citation type="submission" date="2020-04" db="EMBL/GenBank/DDBJ databases">
        <authorList>
            <person name="Hitch T.C.A."/>
            <person name="Wylensek D."/>
            <person name="Clavel T."/>
        </authorList>
    </citation>
    <scope>NUCLEOTIDE SEQUENCE [LARGE SCALE GENOMIC DNA]</scope>
    <source>
        <strain evidence="5 6">Oil-RF-744-FAT-WT-6-1</strain>
    </source>
</reference>
<name>A0A848BP90_9FIRM</name>
<dbReference type="PANTHER" id="PTHR43537:SF5">
    <property type="entry name" value="UXU OPERON TRANSCRIPTIONAL REGULATOR"/>
    <property type="match status" value="1"/>
</dbReference>
<dbReference type="Pfam" id="PF00392">
    <property type="entry name" value="GntR"/>
    <property type="match status" value="1"/>
</dbReference>
<dbReference type="InterPro" id="IPR011711">
    <property type="entry name" value="GntR_C"/>
</dbReference>
<dbReference type="Gene3D" id="1.20.120.530">
    <property type="entry name" value="GntR ligand-binding domain-like"/>
    <property type="match status" value="1"/>
</dbReference>